<accession>A0ABW5HX90</accession>
<comment type="caution">
    <text evidence="2">The sequence shown here is derived from an EMBL/GenBank/DDBJ whole genome shotgun (WGS) entry which is preliminary data.</text>
</comment>
<sequence>MSRLRVGLDAVAARAVAMDERSRIVASCRGLPEADSPSRLLGALVAEGIDAAAIDRVVAILPEPVPAETGARVGVLRIGGATALPPLVGWPAGMSGALAGPVAMVRGGHEYDGTPSAPLDLAAVAEFARRCAGNVRAVALAGVHGLENPDHEQQAAALLADVLGPEIPVRKGSETEAIGLLERENTAALDAALAEFARARIAELGAAVRKHNPEAELYLVRGDGTVLPELAAQRHATACLGAARAAMLHGAARLAGVAAAVVVETTGGQTVVGTTRGGLLPESGAHREFGGIRIGARLPRLTVLNRESSLSSAVARARYGYDDLPVVLVGDRSVPDAIRLLDGDLAAAVGAATAEAAGSVDRIFWQGTGGREDSAARARQLARDAAVRAGADPRTLRETPVKEALMTYVPVPAARLQATAVGPILEPVAP</sequence>
<dbReference type="InterPro" id="IPR008040">
    <property type="entry name" value="Hydant_A_N"/>
</dbReference>
<dbReference type="PANTHER" id="PTHR11365">
    <property type="entry name" value="5-OXOPROLINASE RELATED"/>
    <property type="match status" value="1"/>
</dbReference>
<evidence type="ECO:0000259" key="1">
    <source>
        <dbReference type="Pfam" id="PF05378"/>
    </source>
</evidence>
<organism evidence="2 3">
    <name type="scientific">Amycolatopsis albidoflavus</name>
    <dbReference type="NCBI Taxonomy" id="102226"/>
    <lineage>
        <taxon>Bacteria</taxon>
        <taxon>Bacillati</taxon>
        <taxon>Actinomycetota</taxon>
        <taxon>Actinomycetes</taxon>
        <taxon>Pseudonocardiales</taxon>
        <taxon>Pseudonocardiaceae</taxon>
        <taxon>Amycolatopsis</taxon>
    </lineage>
</organism>
<evidence type="ECO:0000313" key="3">
    <source>
        <dbReference type="Proteomes" id="UP001597542"/>
    </source>
</evidence>
<dbReference type="Proteomes" id="UP001597542">
    <property type="component" value="Unassembled WGS sequence"/>
</dbReference>
<dbReference type="Pfam" id="PF05378">
    <property type="entry name" value="Hydant_A_N"/>
    <property type="match status" value="1"/>
</dbReference>
<reference evidence="3" key="1">
    <citation type="journal article" date="2019" name="Int. J. Syst. Evol. Microbiol.">
        <title>The Global Catalogue of Microorganisms (GCM) 10K type strain sequencing project: providing services to taxonomists for standard genome sequencing and annotation.</title>
        <authorList>
            <consortium name="The Broad Institute Genomics Platform"/>
            <consortium name="The Broad Institute Genome Sequencing Center for Infectious Disease"/>
            <person name="Wu L."/>
            <person name="Ma J."/>
        </authorList>
    </citation>
    <scope>NUCLEOTIDE SEQUENCE [LARGE SCALE GENOMIC DNA]</scope>
    <source>
        <strain evidence="3">CGMCC 4.7638</strain>
    </source>
</reference>
<name>A0ABW5HX90_9PSEU</name>
<dbReference type="RefSeq" id="WP_344273358.1">
    <property type="nucleotide sequence ID" value="NZ_BAAAHV010000011.1"/>
</dbReference>
<dbReference type="EMBL" id="JBHUKQ010000010">
    <property type="protein sequence ID" value="MFD2481606.1"/>
    <property type="molecule type" value="Genomic_DNA"/>
</dbReference>
<proteinExistence type="predicted"/>
<protein>
    <submittedName>
        <fullName evidence="2">Hydantoinase/oxoprolinase N-terminal domain-containing protein</fullName>
    </submittedName>
</protein>
<keyword evidence="3" id="KW-1185">Reference proteome</keyword>
<dbReference type="InterPro" id="IPR045079">
    <property type="entry name" value="Oxoprolinase-like"/>
</dbReference>
<dbReference type="PANTHER" id="PTHR11365:SF10">
    <property type="entry name" value="HYDANTOINASE_OXOPROLINASE"/>
    <property type="match status" value="1"/>
</dbReference>
<evidence type="ECO:0000313" key="2">
    <source>
        <dbReference type="EMBL" id="MFD2481606.1"/>
    </source>
</evidence>
<gene>
    <name evidence="2" type="ORF">ACFSUT_15090</name>
</gene>
<feature type="domain" description="Hydantoinase/oxoprolinase N-terminal" evidence="1">
    <location>
        <begin position="99"/>
        <end position="161"/>
    </location>
</feature>